<keyword evidence="2" id="KW-0805">Transcription regulation</keyword>
<dbReference type="SUPFAM" id="SSF46785">
    <property type="entry name" value="Winged helix' DNA-binding domain"/>
    <property type="match status" value="1"/>
</dbReference>
<keyword evidence="4" id="KW-0804">Transcription</keyword>
<feature type="domain" description="HTH gntR-type" evidence="5">
    <location>
        <begin position="1"/>
        <end position="55"/>
    </location>
</feature>
<comment type="caution">
    <text evidence="6">The sequence shown here is derived from an EMBL/GenBank/DDBJ whole genome shotgun (WGS) entry which is preliminary data.</text>
</comment>
<evidence type="ECO:0000313" key="7">
    <source>
        <dbReference type="Proteomes" id="UP000248057"/>
    </source>
</evidence>
<dbReference type="PANTHER" id="PTHR30146">
    <property type="entry name" value="LACI-RELATED TRANSCRIPTIONAL REPRESSOR"/>
    <property type="match status" value="1"/>
</dbReference>
<gene>
    <name evidence="6" type="ORF">DFR60_10187</name>
</gene>
<dbReference type="SUPFAM" id="SSF53822">
    <property type="entry name" value="Periplasmic binding protein-like I"/>
    <property type="match status" value="1"/>
</dbReference>
<organism evidence="6 7">
    <name type="scientific">Hungatella effluvii</name>
    <dbReference type="NCBI Taxonomy" id="1096246"/>
    <lineage>
        <taxon>Bacteria</taxon>
        <taxon>Bacillati</taxon>
        <taxon>Bacillota</taxon>
        <taxon>Clostridia</taxon>
        <taxon>Lachnospirales</taxon>
        <taxon>Lachnospiraceae</taxon>
        <taxon>Hungatella</taxon>
    </lineage>
</organism>
<keyword evidence="3 6" id="KW-0238">DNA-binding</keyword>
<evidence type="ECO:0000256" key="4">
    <source>
        <dbReference type="ARBA" id="ARBA00023163"/>
    </source>
</evidence>
<sequence length="355" mass="40003">MDELEVGDTIPSVRELQSRLCLSRNSVLTAIQSLNEKGIIKKGMSPRQGYRLCEKPIGVNSKYNRGQELSVQYLLPFTTWNYTINKYLSNFESIFSRHGINLIFSNTHNSVEEEGRLLETIYSKPASLRPDFLFLTTCDSTENPNLAMLQKMNEELPCILIDRYFHGRNFHYIGVSNNYIGSRTAEYLLQNGHEHIAYIKAYGKISTIHDRFSSFQTALDLSSIPLEKQNIFSLTNANVGSIADIQGEIDRIGAKILSLTPRPTAVVCSFDRIAVALINFFVKNSVRVPKDICVIGCDNDVDVGAMSPLSLTTFRHPYRECAREAIARMEAVKNNQKAPPHAVEFFSDFIIGEST</sequence>
<dbReference type="InterPro" id="IPR028082">
    <property type="entry name" value="Peripla_BP_I"/>
</dbReference>
<dbReference type="Pfam" id="PF13377">
    <property type="entry name" value="Peripla_BP_3"/>
    <property type="match status" value="1"/>
</dbReference>
<evidence type="ECO:0000313" key="6">
    <source>
        <dbReference type="EMBL" id="PXX56783.1"/>
    </source>
</evidence>
<dbReference type="EMBL" id="QJKD01000001">
    <property type="protein sequence ID" value="PXX56783.1"/>
    <property type="molecule type" value="Genomic_DNA"/>
</dbReference>
<evidence type="ECO:0000259" key="5">
    <source>
        <dbReference type="PROSITE" id="PS50949"/>
    </source>
</evidence>
<dbReference type="GO" id="GO:0003700">
    <property type="term" value="F:DNA-binding transcription factor activity"/>
    <property type="evidence" value="ECO:0007669"/>
    <property type="project" value="InterPro"/>
</dbReference>
<evidence type="ECO:0000256" key="1">
    <source>
        <dbReference type="ARBA" id="ARBA00022491"/>
    </source>
</evidence>
<dbReference type="InterPro" id="IPR036388">
    <property type="entry name" value="WH-like_DNA-bd_sf"/>
</dbReference>
<reference evidence="6 7" key="1">
    <citation type="submission" date="2018-05" db="EMBL/GenBank/DDBJ databases">
        <title>Genomic Encyclopedia of Type Strains, Phase IV (KMG-IV): sequencing the most valuable type-strain genomes for metagenomic binning, comparative biology and taxonomic classification.</title>
        <authorList>
            <person name="Goeker M."/>
        </authorList>
    </citation>
    <scope>NUCLEOTIDE SEQUENCE [LARGE SCALE GENOMIC DNA]</scope>
    <source>
        <strain evidence="6 7">DSM 24995</strain>
    </source>
</reference>
<evidence type="ECO:0000256" key="3">
    <source>
        <dbReference type="ARBA" id="ARBA00023125"/>
    </source>
</evidence>
<dbReference type="PROSITE" id="PS50949">
    <property type="entry name" value="HTH_GNTR"/>
    <property type="match status" value="1"/>
</dbReference>
<dbReference type="CDD" id="cd06267">
    <property type="entry name" value="PBP1_LacI_sugar_binding-like"/>
    <property type="match status" value="1"/>
</dbReference>
<evidence type="ECO:0000256" key="2">
    <source>
        <dbReference type="ARBA" id="ARBA00023015"/>
    </source>
</evidence>
<dbReference type="PANTHER" id="PTHR30146:SF148">
    <property type="entry name" value="HTH-TYPE TRANSCRIPTIONAL REPRESSOR PURR-RELATED"/>
    <property type="match status" value="1"/>
</dbReference>
<dbReference type="GO" id="GO:0000976">
    <property type="term" value="F:transcription cis-regulatory region binding"/>
    <property type="evidence" value="ECO:0007669"/>
    <property type="project" value="TreeGrafter"/>
</dbReference>
<dbReference type="InterPro" id="IPR000524">
    <property type="entry name" value="Tscrpt_reg_HTH_GntR"/>
</dbReference>
<dbReference type="Gene3D" id="1.10.10.10">
    <property type="entry name" value="Winged helix-like DNA-binding domain superfamily/Winged helix DNA-binding domain"/>
    <property type="match status" value="1"/>
</dbReference>
<dbReference type="InterPro" id="IPR046335">
    <property type="entry name" value="LacI/GalR-like_sensor"/>
</dbReference>
<dbReference type="Gene3D" id="3.40.50.2300">
    <property type="match status" value="2"/>
</dbReference>
<dbReference type="Proteomes" id="UP000248057">
    <property type="component" value="Unassembled WGS sequence"/>
</dbReference>
<keyword evidence="1" id="KW-0678">Repressor</keyword>
<dbReference type="InterPro" id="IPR036390">
    <property type="entry name" value="WH_DNA-bd_sf"/>
</dbReference>
<protein>
    <submittedName>
        <fullName evidence="6">DNA-binding LacI/PurR family transcriptional regulator</fullName>
    </submittedName>
</protein>
<keyword evidence="7" id="KW-1185">Reference proteome</keyword>
<dbReference type="AlphaFoldDB" id="A0A2V3YD16"/>
<proteinExistence type="predicted"/>
<name>A0A2V3YD16_9FIRM</name>
<accession>A0A2V3YD16</accession>